<dbReference type="Proteomes" id="UP000054018">
    <property type="component" value="Unassembled WGS sequence"/>
</dbReference>
<reference evidence="2 3" key="1">
    <citation type="submission" date="2014-04" db="EMBL/GenBank/DDBJ databases">
        <authorList>
            <consortium name="DOE Joint Genome Institute"/>
            <person name="Kuo A."/>
            <person name="Kohler A."/>
            <person name="Costa M.D."/>
            <person name="Nagy L.G."/>
            <person name="Floudas D."/>
            <person name="Copeland A."/>
            <person name="Barry K.W."/>
            <person name="Cichocki N."/>
            <person name="Veneault-Fourrey C."/>
            <person name="LaButti K."/>
            <person name="Lindquist E.A."/>
            <person name="Lipzen A."/>
            <person name="Lundell T."/>
            <person name="Morin E."/>
            <person name="Murat C."/>
            <person name="Sun H."/>
            <person name="Tunlid A."/>
            <person name="Henrissat B."/>
            <person name="Grigoriev I.V."/>
            <person name="Hibbett D.S."/>
            <person name="Martin F."/>
            <person name="Nordberg H.P."/>
            <person name="Cantor M.N."/>
            <person name="Hua S.X."/>
        </authorList>
    </citation>
    <scope>NUCLEOTIDE SEQUENCE [LARGE SCALE GENOMIC DNA]</scope>
    <source>
        <strain evidence="2 3">441</strain>
    </source>
</reference>
<feature type="compositionally biased region" description="Polar residues" evidence="1">
    <location>
        <begin position="24"/>
        <end position="33"/>
    </location>
</feature>
<dbReference type="EMBL" id="KN834192">
    <property type="protein sequence ID" value="KIK11549.1"/>
    <property type="molecule type" value="Genomic_DNA"/>
</dbReference>
<accession>A0A0C9YCF7</accession>
<keyword evidence="3" id="KW-1185">Reference proteome</keyword>
<organism evidence="2 3">
    <name type="scientific">Pisolithus microcarpus 441</name>
    <dbReference type="NCBI Taxonomy" id="765257"/>
    <lineage>
        <taxon>Eukaryota</taxon>
        <taxon>Fungi</taxon>
        <taxon>Dikarya</taxon>
        <taxon>Basidiomycota</taxon>
        <taxon>Agaricomycotina</taxon>
        <taxon>Agaricomycetes</taxon>
        <taxon>Agaricomycetidae</taxon>
        <taxon>Boletales</taxon>
        <taxon>Sclerodermatineae</taxon>
        <taxon>Pisolithaceae</taxon>
        <taxon>Pisolithus</taxon>
    </lineage>
</organism>
<reference evidence="3" key="2">
    <citation type="submission" date="2015-01" db="EMBL/GenBank/DDBJ databases">
        <title>Evolutionary Origins and Diversification of the Mycorrhizal Mutualists.</title>
        <authorList>
            <consortium name="DOE Joint Genome Institute"/>
            <consortium name="Mycorrhizal Genomics Consortium"/>
            <person name="Kohler A."/>
            <person name="Kuo A."/>
            <person name="Nagy L.G."/>
            <person name="Floudas D."/>
            <person name="Copeland A."/>
            <person name="Barry K.W."/>
            <person name="Cichocki N."/>
            <person name="Veneault-Fourrey C."/>
            <person name="LaButti K."/>
            <person name="Lindquist E.A."/>
            <person name="Lipzen A."/>
            <person name="Lundell T."/>
            <person name="Morin E."/>
            <person name="Murat C."/>
            <person name="Riley R."/>
            <person name="Ohm R."/>
            <person name="Sun H."/>
            <person name="Tunlid A."/>
            <person name="Henrissat B."/>
            <person name="Grigoriev I.V."/>
            <person name="Hibbett D.S."/>
            <person name="Martin F."/>
        </authorList>
    </citation>
    <scope>NUCLEOTIDE SEQUENCE [LARGE SCALE GENOMIC DNA]</scope>
    <source>
        <strain evidence="3">441</strain>
    </source>
</reference>
<feature type="compositionally biased region" description="Basic and acidic residues" evidence="1">
    <location>
        <begin position="1"/>
        <end position="16"/>
    </location>
</feature>
<feature type="region of interest" description="Disordered" evidence="1">
    <location>
        <begin position="1"/>
        <end position="56"/>
    </location>
</feature>
<gene>
    <name evidence="2" type="ORF">PISMIDRAFT_690257</name>
</gene>
<sequence length="56" mass="6121">MRGSDECGAHLGEREVGILVKDSPNATTKSNCDPSLPTPPGTSSQVRRATRRKWRI</sequence>
<proteinExistence type="predicted"/>
<evidence type="ECO:0000313" key="2">
    <source>
        <dbReference type="EMBL" id="KIK11549.1"/>
    </source>
</evidence>
<dbReference type="HOGENOM" id="CLU_3015100_0_0_1"/>
<name>A0A0C9YCF7_9AGAM</name>
<protein>
    <submittedName>
        <fullName evidence="2">Uncharacterized protein</fullName>
    </submittedName>
</protein>
<dbReference type="AlphaFoldDB" id="A0A0C9YCF7"/>
<evidence type="ECO:0000256" key="1">
    <source>
        <dbReference type="SAM" id="MobiDB-lite"/>
    </source>
</evidence>
<evidence type="ECO:0000313" key="3">
    <source>
        <dbReference type="Proteomes" id="UP000054018"/>
    </source>
</evidence>